<dbReference type="InterPro" id="IPR036977">
    <property type="entry name" value="DNA_primase_Znf_CHC2"/>
</dbReference>
<dbReference type="InterPro" id="IPR034151">
    <property type="entry name" value="TOPRIM_DnaG_bac"/>
</dbReference>
<dbReference type="Gene3D" id="3.90.580.10">
    <property type="entry name" value="Zinc finger, CHC2-type domain"/>
    <property type="match status" value="1"/>
</dbReference>
<sequence length="321" mass="36039">MNAKNIFNIDVITVFNTYDVPFVTEGDKHSRPGWVQVHCPFCEGSQGYHLGYNTVKAYFHCWRCGWHPVLEALALLLHVTEHEANEVANKHRIDTLVAPSSHFSPLEALKTPEDLSESLLPLSICPELSNGHKHYLRERGFDPLELEKLYGLQSVGHLGPYKFRIFVPIIYEGRMVSYQTRAVLRTAPLKYKACAKKDEVIHHKHILYNADTAIGDTVIVVEGVTDVWKLGAGAVATFGTAWTTQQATLLGMRWKRRIILFDSEPAAQERAEALANTLSQFGGETEIATLNKTGIDPGGLSYEEAKKIKRNLLRRKGVNYA</sequence>
<evidence type="ECO:0000313" key="1">
    <source>
        <dbReference type="EMBL" id="KKN12771.1"/>
    </source>
</evidence>
<evidence type="ECO:0008006" key="2">
    <source>
        <dbReference type="Google" id="ProtNLM"/>
    </source>
</evidence>
<name>A0A0F9QI26_9ZZZZ</name>
<comment type="caution">
    <text evidence="1">The sequence shown here is derived from an EMBL/GenBank/DDBJ whole genome shotgun (WGS) entry which is preliminary data.</text>
</comment>
<dbReference type="CDD" id="cd03364">
    <property type="entry name" value="TOPRIM_DnaG_primases"/>
    <property type="match status" value="1"/>
</dbReference>
<dbReference type="SUPFAM" id="SSF56731">
    <property type="entry name" value="DNA primase core"/>
    <property type="match status" value="1"/>
</dbReference>
<accession>A0A0F9QI26</accession>
<dbReference type="EMBL" id="LAZR01003994">
    <property type="protein sequence ID" value="KKN12771.1"/>
    <property type="molecule type" value="Genomic_DNA"/>
</dbReference>
<dbReference type="AlphaFoldDB" id="A0A0F9QI26"/>
<gene>
    <name evidence="1" type="ORF">LCGC14_1013100</name>
</gene>
<protein>
    <recommendedName>
        <fullName evidence="2">Toprim domain-containing protein</fullName>
    </recommendedName>
</protein>
<proteinExistence type="predicted"/>
<dbReference type="GO" id="GO:0006260">
    <property type="term" value="P:DNA replication"/>
    <property type="evidence" value="ECO:0007669"/>
    <property type="project" value="InterPro"/>
</dbReference>
<reference evidence="1" key="1">
    <citation type="journal article" date="2015" name="Nature">
        <title>Complex archaea that bridge the gap between prokaryotes and eukaryotes.</title>
        <authorList>
            <person name="Spang A."/>
            <person name="Saw J.H."/>
            <person name="Jorgensen S.L."/>
            <person name="Zaremba-Niedzwiedzka K."/>
            <person name="Martijn J."/>
            <person name="Lind A.E."/>
            <person name="van Eijk R."/>
            <person name="Schleper C."/>
            <person name="Guy L."/>
            <person name="Ettema T.J."/>
        </authorList>
    </citation>
    <scope>NUCLEOTIDE SEQUENCE</scope>
</reference>
<dbReference type="GO" id="GO:0003677">
    <property type="term" value="F:DNA binding"/>
    <property type="evidence" value="ECO:0007669"/>
    <property type="project" value="InterPro"/>
</dbReference>
<organism evidence="1">
    <name type="scientific">marine sediment metagenome</name>
    <dbReference type="NCBI Taxonomy" id="412755"/>
    <lineage>
        <taxon>unclassified sequences</taxon>
        <taxon>metagenomes</taxon>
        <taxon>ecological metagenomes</taxon>
    </lineage>
</organism>
<dbReference type="GO" id="GO:0008270">
    <property type="term" value="F:zinc ion binding"/>
    <property type="evidence" value="ECO:0007669"/>
    <property type="project" value="InterPro"/>
</dbReference>
<dbReference type="Gene3D" id="3.40.1360.10">
    <property type="match status" value="1"/>
</dbReference>